<reference evidence="4 5" key="1">
    <citation type="submission" date="2018-08" db="EMBL/GenBank/DDBJ databases">
        <title>A genome reference for cultivated species of the human gut microbiota.</title>
        <authorList>
            <person name="Zou Y."/>
            <person name="Xue W."/>
            <person name="Luo G."/>
        </authorList>
    </citation>
    <scope>NUCLEOTIDE SEQUENCE [LARGE SCALE GENOMIC DNA]</scope>
    <source>
        <strain evidence="4 5">AF19-21</strain>
    </source>
</reference>
<protein>
    <recommendedName>
        <fullName evidence="3">YobI-like P-loop NTPase domain-containing protein</fullName>
    </recommendedName>
</protein>
<proteinExistence type="predicted"/>
<dbReference type="RefSeq" id="WP_025655196.1">
    <property type="nucleotide sequence ID" value="NZ_QVIA01000006.1"/>
</dbReference>
<feature type="domain" description="YobI-like P-loop NTPase" evidence="3">
    <location>
        <begin position="35"/>
        <end position="412"/>
    </location>
</feature>
<dbReference type="EMBL" id="QVIA01000006">
    <property type="protein sequence ID" value="RGC33262.1"/>
    <property type="molecule type" value="Genomic_DNA"/>
</dbReference>
<keyword evidence="1" id="KW-0175">Coiled coil</keyword>
<gene>
    <name evidence="4" type="ORF">DWX41_06515</name>
</gene>
<accession>A0A3E2WZT7</accession>
<keyword evidence="2" id="KW-0812">Transmembrane</keyword>
<feature type="coiled-coil region" evidence="1">
    <location>
        <begin position="427"/>
        <end position="454"/>
    </location>
</feature>
<dbReference type="AlphaFoldDB" id="A0A3E2WZT7"/>
<dbReference type="InterPro" id="IPR048428">
    <property type="entry name" value="YobI-NTPase"/>
</dbReference>
<organism evidence="4 5">
    <name type="scientific">Hungatella hathewayi</name>
    <dbReference type="NCBI Taxonomy" id="154046"/>
    <lineage>
        <taxon>Bacteria</taxon>
        <taxon>Bacillati</taxon>
        <taxon>Bacillota</taxon>
        <taxon>Clostridia</taxon>
        <taxon>Lachnospirales</taxon>
        <taxon>Lachnospiraceae</taxon>
        <taxon>Hungatella</taxon>
    </lineage>
</organism>
<evidence type="ECO:0000259" key="3">
    <source>
        <dbReference type="Pfam" id="PF20693"/>
    </source>
</evidence>
<evidence type="ECO:0000313" key="4">
    <source>
        <dbReference type="EMBL" id="RGC33262.1"/>
    </source>
</evidence>
<sequence>MEKIREVINKRIQEKKKNEFTDLAPIDDIENGAEYLKALHWAIKKKKVKNIALAGPYGAGKSSIIDTYLKKHRIIRSKSLRVSMATFVENETDEKGNPKKISLKQDEIELGILKQLFYKVNYKKIPQSRYLKLHKINWKRVWGYLVLIFLILGVMEFIFFPDTFQMIIEKIEEAGGKFGLKEMVSDSIFLAFCAGILAIIARTYRLVLFRFKVNEVKLPAETVVKNSETATETVFNKNMDEIVYFFEETKYRIVFFEDLDRLEDPSIFIHLRELNTLLNNYDGIKGRIVFVYAIRDDIFTDTDRTKFFEFIIPVIPIINSTNSGEIFLQKLEESEKKGIVHEISQEFILDVSPYVEDMRILQNIYNEFVIYKETIRTDQELKLSDETMMALIIFKNLYPREFAELQMERGVVKQAFEDKQRYISGQCMQWRNEVDELTQELEKYHDDCLEHVKELKTAMLGAMVDWQGIPYSINKSHWDKYSVSKIMEDSFELLKLAELKDVEIEYYTWSRFQSEKSVNNFQEVFQRYYERIKNFQFVREKGVSSIKNEIEDLKKKVHELSGWSLKKLIEEFGVHSVLSEKVTENKLLVFMLRRGYIDEKYANYINYFKGTSITKEDMNYILAVKNMEKLPYNYNLTKVGMVIQRLQPYEFEQKSIFNFILLEYLLSEEEEEDIEKRTVLIGQLSDGTVESWKFIDEFIDLTQYKERLIQLLAMYWENMWNYIVQDITITYERKIFYLRLLVNNVDSERLFELNDKHNISSFIETNPDILQQLSSIQDQKVISLIETLEISFTNVAIENVSEEVLRYVFENQRYELNGTMIRRIVEFEDGTMLSGLDTRNYTTIISLGYEPLIKYIQENLKQYVKEIILVPNNTKEDVEQIMDLLERMLENAPEETEICLELVNHEEFCVDDISECCGKFDSNFDKGVKILWDELLDKEKISLKWENIKCYRDRYKITPELLRYIEANSEQLACLENQCLNEVFAEELITSTIDDSAFEKLLPQLELEFDIPIEKVEKQKVGILIKKKYIPFDVNKYGEIKDVYPDLCPDFILYNQAEYMEVMEKIPMGEKLLETLLLSPVLDFSNAEVLLDAFGENCMTTHIAQHLLQIHVKISISVFNTAWTYLLTDEIKNSLMLKYCSILNAPDFEYCFSELSKIYPKFGDRSKRHNAEMSNTSENKKLAERLKEVGYITSYTEQEKDDFDPVKGTGGKKNIISCWIKMVKM</sequence>
<name>A0A3E2WZT7_9FIRM</name>
<dbReference type="InterPro" id="IPR027417">
    <property type="entry name" value="P-loop_NTPase"/>
</dbReference>
<evidence type="ECO:0000256" key="2">
    <source>
        <dbReference type="SAM" id="Phobius"/>
    </source>
</evidence>
<keyword evidence="2" id="KW-1133">Transmembrane helix</keyword>
<evidence type="ECO:0000313" key="5">
    <source>
        <dbReference type="Proteomes" id="UP000261111"/>
    </source>
</evidence>
<evidence type="ECO:0000256" key="1">
    <source>
        <dbReference type="SAM" id="Coils"/>
    </source>
</evidence>
<dbReference type="Pfam" id="PF20693">
    <property type="entry name" value="YobI-ATPase"/>
    <property type="match status" value="1"/>
</dbReference>
<comment type="caution">
    <text evidence="4">The sequence shown here is derived from an EMBL/GenBank/DDBJ whole genome shotgun (WGS) entry which is preliminary data.</text>
</comment>
<keyword evidence="2" id="KW-0472">Membrane</keyword>
<dbReference type="SUPFAM" id="SSF52540">
    <property type="entry name" value="P-loop containing nucleoside triphosphate hydrolases"/>
    <property type="match status" value="1"/>
</dbReference>
<feature type="transmembrane region" description="Helical" evidence="2">
    <location>
        <begin position="141"/>
        <end position="160"/>
    </location>
</feature>
<dbReference type="Proteomes" id="UP000261111">
    <property type="component" value="Unassembled WGS sequence"/>
</dbReference>
<dbReference type="GeneID" id="93333204"/>